<dbReference type="RefSeq" id="WP_344764316.1">
    <property type="nucleotide sequence ID" value="NZ_BAAAZE010000012.1"/>
</dbReference>
<evidence type="ECO:0000256" key="1">
    <source>
        <dbReference type="SAM" id="MobiDB-lite"/>
    </source>
</evidence>
<dbReference type="PANTHER" id="PTHR37953:SF1">
    <property type="entry name" value="UPF0127 PROTEIN MJ1496"/>
    <property type="match status" value="1"/>
</dbReference>
<keyword evidence="3" id="KW-1185">Reference proteome</keyword>
<reference evidence="3" key="1">
    <citation type="journal article" date="2019" name="Int. J. Syst. Evol. Microbiol.">
        <title>The Global Catalogue of Microorganisms (GCM) 10K type strain sequencing project: providing services to taxonomists for standard genome sequencing and annotation.</title>
        <authorList>
            <consortium name="The Broad Institute Genomics Platform"/>
            <consortium name="The Broad Institute Genome Sequencing Center for Infectious Disease"/>
            <person name="Wu L."/>
            <person name="Ma J."/>
        </authorList>
    </citation>
    <scope>NUCLEOTIDE SEQUENCE [LARGE SCALE GENOMIC DNA]</scope>
    <source>
        <strain evidence="3">JCM 16673</strain>
    </source>
</reference>
<feature type="region of interest" description="Disordered" evidence="1">
    <location>
        <begin position="113"/>
        <end position="132"/>
    </location>
</feature>
<organism evidence="2 3">
    <name type="scientific">Actimicrobium antarcticum</name>
    <dbReference type="NCBI Taxonomy" id="1051899"/>
    <lineage>
        <taxon>Bacteria</taxon>
        <taxon>Pseudomonadati</taxon>
        <taxon>Pseudomonadota</taxon>
        <taxon>Betaproteobacteria</taxon>
        <taxon>Burkholderiales</taxon>
        <taxon>Oxalobacteraceae</taxon>
        <taxon>Actimicrobium</taxon>
    </lineage>
</organism>
<gene>
    <name evidence="2" type="ORF">GCM10022212_29710</name>
</gene>
<dbReference type="Gene3D" id="2.60.120.1140">
    <property type="entry name" value="Protein of unknown function DUF192"/>
    <property type="match status" value="1"/>
</dbReference>
<feature type="compositionally biased region" description="Low complexity" evidence="1">
    <location>
        <begin position="116"/>
        <end position="132"/>
    </location>
</feature>
<accession>A0ABP7TPX3</accession>
<name>A0ABP7TPX3_9BURK</name>
<dbReference type="Proteomes" id="UP001501353">
    <property type="component" value="Unassembled WGS sequence"/>
</dbReference>
<sequence length="132" mass="14174">MKPVATPQIPGLQIEIARSFWQRLIGLLGRRRLADDAGLLLVPCNNIHTAFMRFTIDAVFIDRAGVVLEIVPKLQPFRAAVVRAAHGCLELSDGGAARYGLHVGQRLWPTAAQAGTPTSVSTSTSTPQPGVH</sequence>
<evidence type="ECO:0000313" key="3">
    <source>
        <dbReference type="Proteomes" id="UP001501353"/>
    </source>
</evidence>
<dbReference type="InterPro" id="IPR038695">
    <property type="entry name" value="Saro_0823-like_sf"/>
</dbReference>
<protein>
    <recommendedName>
        <fullName evidence="4">DUF192 domain-containing protein</fullName>
    </recommendedName>
</protein>
<comment type="caution">
    <text evidence="2">The sequence shown here is derived from an EMBL/GenBank/DDBJ whole genome shotgun (WGS) entry which is preliminary data.</text>
</comment>
<evidence type="ECO:0008006" key="4">
    <source>
        <dbReference type="Google" id="ProtNLM"/>
    </source>
</evidence>
<proteinExistence type="predicted"/>
<dbReference type="Pfam" id="PF02643">
    <property type="entry name" value="DUF192"/>
    <property type="match status" value="1"/>
</dbReference>
<dbReference type="EMBL" id="BAAAZE010000012">
    <property type="protein sequence ID" value="GAA4029566.1"/>
    <property type="molecule type" value="Genomic_DNA"/>
</dbReference>
<dbReference type="PANTHER" id="PTHR37953">
    <property type="entry name" value="UPF0127 PROTEIN MJ1496"/>
    <property type="match status" value="1"/>
</dbReference>
<evidence type="ECO:0000313" key="2">
    <source>
        <dbReference type="EMBL" id="GAA4029566.1"/>
    </source>
</evidence>
<dbReference type="InterPro" id="IPR003795">
    <property type="entry name" value="DUF192"/>
</dbReference>